<keyword evidence="3" id="KW-0732">Signal</keyword>
<dbReference type="STRING" id="9009.A0A226MJF1"/>
<feature type="compositionally biased region" description="Polar residues" evidence="5">
    <location>
        <begin position="318"/>
        <end position="330"/>
    </location>
</feature>
<comment type="subcellular location">
    <subcellularLocation>
        <location evidence="1">Secreted</location>
    </subcellularLocation>
</comment>
<dbReference type="OrthoDB" id="6409105at2759"/>
<evidence type="ECO:0000256" key="3">
    <source>
        <dbReference type="ARBA" id="ARBA00022729"/>
    </source>
</evidence>
<dbReference type="GO" id="GO:0006590">
    <property type="term" value="P:thyroid hormone generation"/>
    <property type="evidence" value="ECO:0007669"/>
    <property type="project" value="TreeGrafter"/>
</dbReference>
<feature type="domain" description="Carboxylesterase type B" evidence="6">
    <location>
        <begin position="1"/>
        <end position="307"/>
    </location>
</feature>
<dbReference type="Proteomes" id="UP000198323">
    <property type="component" value="Unassembled WGS sequence"/>
</dbReference>
<dbReference type="EMBL" id="MCFN01000750">
    <property type="protein sequence ID" value="OXB55417.1"/>
    <property type="molecule type" value="Genomic_DNA"/>
</dbReference>
<name>A0A226MJF1_CALSU</name>
<proteinExistence type="predicted"/>
<evidence type="ECO:0000256" key="1">
    <source>
        <dbReference type="ARBA" id="ARBA00004613"/>
    </source>
</evidence>
<evidence type="ECO:0000313" key="8">
    <source>
        <dbReference type="Proteomes" id="UP000198323"/>
    </source>
</evidence>
<sequence>GGSAFSPASIITNRRAEAQVADLADDVGCPSTTSEEIVACLRQLPARVLNDAQTKLLAISGPFQYWGPVVDEVYLQEPLAKALQRPQLQKVDLLIGSAQQDGLISRAKAIKKFEESQGRANSKTAFYQALQNSLGGEDSNLFIEDAATWYYSLEHSTDDYSTFSRALENATRDQFITCPIISMANHWAANSRGNVFMYHVPESSSQSSSGLEILLDVQYAFGLPFYPKYEEQYTLEEKRLSLQIMEYISNFVNSGNPNYRHSFSRKMSPLLPPWPMFLPSDDGDNYKEFTISMPTLKGLKKADCSFWSDYIRRLKASTGSESNGEQSAGFNSAEAPSKGLAFNESQPVGDKVAYSR</sequence>
<keyword evidence="4" id="KW-0325">Glycoprotein</keyword>
<organism evidence="7 8">
    <name type="scientific">Callipepla squamata</name>
    <name type="common">Scaled quail</name>
    <dbReference type="NCBI Taxonomy" id="9009"/>
    <lineage>
        <taxon>Eukaryota</taxon>
        <taxon>Metazoa</taxon>
        <taxon>Chordata</taxon>
        <taxon>Craniata</taxon>
        <taxon>Vertebrata</taxon>
        <taxon>Euteleostomi</taxon>
        <taxon>Archelosauria</taxon>
        <taxon>Archosauria</taxon>
        <taxon>Dinosauria</taxon>
        <taxon>Saurischia</taxon>
        <taxon>Theropoda</taxon>
        <taxon>Coelurosauria</taxon>
        <taxon>Aves</taxon>
        <taxon>Neognathae</taxon>
        <taxon>Galloanserae</taxon>
        <taxon>Galliformes</taxon>
        <taxon>Odontophoridae</taxon>
        <taxon>Callipepla</taxon>
    </lineage>
</organism>
<dbReference type="PANTHER" id="PTHR14093:SF19">
    <property type="entry name" value="THYROGLOBULIN"/>
    <property type="match status" value="1"/>
</dbReference>
<evidence type="ECO:0000256" key="5">
    <source>
        <dbReference type="SAM" id="MobiDB-lite"/>
    </source>
</evidence>
<protein>
    <recommendedName>
        <fullName evidence="6">Carboxylesterase type B domain-containing protein</fullName>
    </recommendedName>
</protein>
<evidence type="ECO:0000313" key="7">
    <source>
        <dbReference type="EMBL" id="OXB55417.1"/>
    </source>
</evidence>
<keyword evidence="8" id="KW-1185">Reference proteome</keyword>
<feature type="non-terminal residue" evidence="7">
    <location>
        <position position="1"/>
    </location>
</feature>
<dbReference type="Gene3D" id="3.40.50.1820">
    <property type="entry name" value="alpha/beta hydrolase"/>
    <property type="match status" value="1"/>
</dbReference>
<dbReference type="SUPFAM" id="SSF53474">
    <property type="entry name" value="alpha/beta-Hydrolases"/>
    <property type="match status" value="1"/>
</dbReference>
<dbReference type="InterPro" id="IPR002018">
    <property type="entry name" value="CarbesteraseB"/>
</dbReference>
<feature type="region of interest" description="Disordered" evidence="5">
    <location>
        <begin position="318"/>
        <end position="356"/>
    </location>
</feature>
<comment type="caution">
    <text evidence="7">The sequence shown here is derived from an EMBL/GenBank/DDBJ whole genome shotgun (WGS) entry which is preliminary data.</text>
</comment>
<reference evidence="7 8" key="1">
    <citation type="submission" date="2016-07" db="EMBL/GenBank/DDBJ databases">
        <title>Disparate Historic Effective Population Sizes Predicted by Modern Levels of Genome Diversity for the Scaled Quail (Callipepla squamata) and the Northern Bobwhite (Colinus virginianus): Inferences from First and Second Generation Draft Genome Assemblies for Sympatric New World Quail.</title>
        <authorList>
            <person name="Oldeschulte D.L."/>
            <person name="Halley Y.A."/>
            <person name="Bhattarai E.K."/>
            <person name="Brashear W.A."/>
            <person name="Hill J."/>
            <person name="Metz R.P."/>
            <person name="Johnson C.D."/>
            <person name="Rollins D."/>
            <person name="Peterson M.J."/>
            <person name="Bickhart D.M."/>
            <person name="Decker J.E."/>
            <person name="Seabury C.M."/>
        </authorList>
    </citation>
    <scope>NUCLEOTIDE SEQUENCE [LARGE SCALE GENOMIC DNA]</scope>
    <source>
        <strain evidence="7 8">Texas</strain>
        <tissue evidence="7">Leg muscle</tissue>
    </source>
</reference>
<dbReference type="InterPro" id="IPR052001">
    <property type="entry name" value="MHC-II_Gamma/Thyroglobulin"/>
</dbReference>
<dbReference type="Pfam" id="PF00135">
    <property type="entry name" value="COesterase"/>
    <property type="match status" value="1"/>
</dbReference>
<dbReference type="GO" id="GO:0005615">
    <property type="term" value="C:extracellular space"/>
    <property type="evidence" value="ECO:0007669"/>
    <property type="project" value="TreeGrafter"/>
</dbReference>
<evidence type="ECO:0000256" key="2">
    <source>
        <dbReference type="ARBA" id="ARBA00022525"/>
    </source>
</evidence>
<dbReference type="AlphaFoldDB" id="A0A226MJF1"/>
<keyword evidence="2" id="KW-0964">Secreted</keyword>
<gene>
    <name evidence="7" type="ORF">ASZ78_011665</name>
</gene>
<evidence type="ECO:0000259" key="6">
    <source>
        <dbReference type="Pfam" id="PF00135"/>
    </source>
</evidence>
<dbReference type="PANTHER" id="PTHR14093">
    <property type="entry name" value="HLA CLASS II GAMMA CHAIN"/>
    <property type="match status" value="1"/>
</dbReference>
<dbReference type="InterPro" id="IPR029058">
    <property type="entry name" value="AB_hydrolase_fold"/>
</dbReference>
<evidence type="ECO:0000256" key="4">
    <source>
        <dbReference type="ARBA" id="ARBA00023180"/>
    </source>
</evidence>
<accession>A0A226MJF1</accession>